<dbReference type="NCBIfam" id="TIGR01891">
    <property type="entry name" value="amidohydrolases"/>
    <property type="match status" value="1"/>
</dbReference>
<proteinExistence type="predicted"/>
<evidence type="ECO:0000313" key="3">
    <source>
        <dbReference type="Proteomes" id="UP000769780"/>
    </source>
</evidence>
<sequence length="378" mass="41589">MDPIQFIEAQRNTIFKTYHELHQLAEPSWKEEKTSRFLQQKLIDAGFTVQTFSGHYGFVANLQGENPEVIALRADMDALVQEVDGVVRPNHSCGHDAHSTMVLMSALSLCKTNIKFKHSVRFIFQPAEEVAGGALKMIEDGALKNVKFLGGVHLRPSFEVQYGKAAPVILHGSTTTIKGVIKGVPAHAARPEEGNNPIEAASLLIQAMKQIKLGSVGRYSIKMTELHSGEASNAIPENARFTFDLRSETNEGMELLIAKAQQTVQKIAELTETKIDTVIEEYSPAAVKNPDAIRLAESAILSILGEENLEVACVSPGAEDFHFYTLKNPHIFATMVGLGCDLTPGLHHPNMKFNQEALVYGTKILTKLLMEADQDNWS</sequence>
<dbReference type="PANTHER" id="PTHR11014:SF122">
    <property type="entry name" value="AMIDOHYDROLASE AMHX"/>
    <property type="match status" value="1"/>
</dbReference>
<evidence type="ECO:0000313" key="2">
    <source>
        <dbReference type="EMBL" id="MBY0095940.1"/>
    </source>
</evidence>
<feature type="domain" description="Peptidase M20 dimerisation" evidence="1">
    <location>
        <begin position="180"/>
        <end position="268"/>
    </location>
</feature>
<dbReference type="Gene3D" id="3.30.70.360">
    <property type="match status" value="1"/>
</dbReference>
<dbReference type="Proteomes" id="UP000769780">
    <property type="component" value="Unassembled WGS sequence"/>
</dbReference>
<evidence type="ECO:0000259" key="1">
    <source>
        <dbReference type="Pfam" id="PF07687"/>
    </source>
</evidence>
<dbReference type="PANTHER" id="PTHR11014">
    <property type="entry name" value="PEPTIDASE M20 FAMILY MEMBER"/>
    <property type="match status" value="1"/>
</dbReference>
<reference evidence="2 3" key="1">
    <citation type="submission" date="2020-07" db="EMBL/GenBank/DDBJ databases">
        <title>Fungal Genomes of the International Space Station.</title>
        <authorList>
            <person name="Seuylemezian A."/>
            <person name="Singh N.K."/>
            <person name="Wood J."/>
            <person name="Venkateswaran K."/>
        </authorList>
    </citation>
    <scope>NUCLEOTIDE SEQUENCE [LARGE SCALE GENOMIC DNA]</scope>
    <source>
        <strain evidence="2 3">PL-B2</strain>
    </source>
</reference>
<comment type="caution">
    <text evidence="2">The sequence shown here is derived from an EMBL/GenBank/DDBJ whole genome shotgun (WGS) entry which is preliminary data.</text>
</comment>
<dbReference type="InterPro" id="IPR036264">
    <property type="entry name" value="Bact_exopeptidase_dim_dom"/>
</dbReference>
<dbReference type="SUPFAM" id="SSF55031">
    <property type="entry name" value="Bacterial exopeptidase dimerisation domain"/>
    <property type="match status" value="1"/>
</dbReference>
<dbReference type="InterPro" id="IPR017439">
    <property type="entry name" value="Amidohydrolase"/>
</dbReference>
<gene>
    <name evidence="2" type="ORF">H0185_03860</name>
</gene>
<dbReference type="SUPFAM" id="SSF53187">
    <property type="entry name" value="Zn-dependent exopeptidases"/>
    <property type="match status" value="1"/>
</dbReference>
<dbReference type="PIRSF" id="PIRSF005962">
    <property type="entry name" value="Pept_M20D_amidohydro"/>
    <property type="match status" value="1"/>
</dbReference>
<dbReference type="Pfam" id="PF07687">
    <property type="entry name" value="M20_dimer"/>
    <property type="match status" value="1"/>
</dbReference>
<dbReference type="EMBL" id="JACWFH010000007">
    <property type="protein sequence ID" value="MBY0095940.1"/>
    <property type="molecule type" value="Genomic_DNA"/>
</dbReference>
<protein>
    <submittedName>
        <fullName evidence="2">Amidohydrolase</fullName>
    </submittedName>
</protein>
<dbReference type="RefSeq" id="WP_221871368.1">
    <property type="nucleotide sequence ID" value="NZ_JACWFH010000007.1"/>
</dbReference>
<accession>A0ABS7K1A3</accession>
<dbReference type="InterPro" id="IPR011650">
    <property type="entry name" value="Peptidase_M20_dimer"/>
</dbReference>
<organism evidence="2 3">
    <name type="scientific">Mesobacillus maritimus</name>
    <dbReference type="NCBI Taxonomy" id="1643336"/>
    <lineage>
        <taxon>Bacteria</taxon>
        <taxon>Bacillati</taxon>
        <taxon>Bacillota</taxon>
        <taxon>Bacilli</taxon>
        <taxon>Bacillales</taxon>
        <taxon>Bacillaceae</taxon>
        <taxon>Mesobacillus</taxon>
    </lineage>
</organism>
<keyword evidence="3" id="KW-1185">Reference proteome</keyword>
<dbReference type="InterPro" id="IPR002933">
    <property type="entry name" value="Peptidase_M20"/>
</dbReference>
<name>A0ABS7K1A3_9BACI</name>
<dbReference type="Pfam" id="PF01546">
    <property type="entry name" value="Peptidase_M20"/>
    <property type="match status" value="1"/>
</dbReference>
<dbReference type="Gene3D" id="3.40.630.10">
    <property type="entry name" value="Zn peptidases"/>
    <property type="match status" value="1"/>
</dbReference>